<gene>
    <name evidence="1" type="ORF">Ddye_023731</name>
</gene>
<dbReference type="Proteomes" id="UP001280121">
    <property type="component" value="Unassembled WGS sequence"/>
</dbReference>
<comment type="caution">
    <text evidence="1">The sequence shown here is derived from an EMBL/GenBank/DDBJ whole genome shotgun (WGS) entry which is preliminary data.</text>
</comment>
<name>A0AAD9TU47_9ROSI</name>
<proteinExistence type="predicted"/>
<dbReference type="EMBL" id="JANJYI010000007">
    <property type="protein sequence ID" value="KAK2641968.1"/>
    <property type="molecule type" value="Genomic_DNA"/>
</dbReference>
<organism evidence="1 2">
    <name type="scientific">Dipteronia dyeriana</name>
    <dbReference type="NCBI Taxonomy" id="168575"/>
    <lineage>
        <taxon>Eukaryota</taxon>
        <taxon>Viridiplantae</taxon>
        <taxon>Streptophyta</taxon>
        <taxon>Embryophyta</taxon>
        <taxon>Tracheophyta</taxon>
        <taxon>Spermatophyta</taxon>
        <taxon>Magnoliopsida</taxon>
        <taxon>eudicotyledons</taxon>
        <taxon>Gunneridae</taxon>
        <taxon>Pentapetalae</taxon>
        <taxon>rosids</taxon>
        <taxon>malvids</taxon>
        <taxon>Sapindales</taxon>
        <taxon>Sapindaceae</taxon>
        <taxon>Hippocastanoideae</taxon>
        <taxon>Acereae</taxon>
        <taxon>Dipteronia</taxon>
    </lineage>
</organism>
<keyword evidence="2" id="KW-1185">Reference proteome</keyword>
<dbReference type="AlphaFoldDB" id="A0AAD9TU47"/>
<protein>
    <submittedName>
        <fullName evidence="1">Uncharacterized protein</fullName>
    </submittedName>
</protein>
<reference evidence="1" key="1">
    <citation type="journal article" date="2023" name="Plant J.">
        <title>Genome sequences and population genomics provide insights into the demographic history, inbreeding, and mutation load of two 'living fossil' tree species of Dipteronia.</title>
        <authorList>
            <person name="Feng Y."/>
            <person name="Comes H.P."/>
            <person name="Chen J."/>
            <person name="Zhu S."/>
            <person name="Lu R."/>
            <person name="Zhang X."/>
            <person name="Li P."/>
            <person name="Qiu J."/>
            <person name="Olsen K.M."/>
            <person name="Qiu Y."/>
        </authorList>
    </citation>
    <scope>NUCLEOTIDE SEQUENCE</scope>
    <source>
        <strain evidence="1">KIB01</strain>
    </source>
</reference>
<sequence length="141" mass="15266">MKNCALVLNSFSELHTKSFDALKGISKHNRIWGVAPLVPVQAGNSQRGGPTTMSSDKSDQFHNKKLIVDEVRAAIPVCEGLGTIPDSVKLARILADSLQLNCPERIVWMRMRDKALNAAEQGGSSCKALDDSATHISDLIP</sequence>
<evidence type="ECO:0000313" key="1">
    <source>
        <dbReference type="EMBL" id="KAK2641968.1"/>
    </source>
</evidence>
<evidence type="ECO:0000313" key="2">
    <source>
        <dbReference type="Proteomes" id="UP001280121"/>
    </source>
</evidence>
<accession>A0AAD9TU47</accession>